<dbReference type="InterPro" id="IPR000850">
    <property type="entry name" value="Adenylat/UMP-CMP_kin"/>
</dbReference>
<dbReference type="InterPro" id="IPR033690">
    <property type="entry name" value="Adenylat_kinase_CS"/>
</dbReference>
<sequence length="195" mass="21240">MLNLVLFGPPGAGKGTQSQKLIEKFGLIHLSTGDLLRGEIFEGTALGLEAKKLMDEGTLVPDKVVIGMISNKLDANKDAKGFIFDGFPRTVAQAEALDELLISKSSSISGMIALEVNDAELENRLLLRGKSSGRPDDANPEVIRKRIKEYNNKTAPVADFYKNQNKYTSINGIGEVNEIFTSICDVIATWLKKAN</sequence>
<feature type="binding site" evidence="5">
    <location>
        <position position="134"/>
    </location>
    <ligand>
        <name>AMP</name>
        <dbReference type="ChEBI" id="CHEBI:456215"/>
    </ligand>
</feature>
<evidence type="ECO:0000256" key="4">
    <source>
        <dbReference type="ARBA" id="ARBA00022777"/>
    </source>
</evidence>
<comment type="pathway">
    <text evidence="5">Purine metabolism; AMP biosynthesis via salvage pathway; AMP from ADP: step 1/1.</text>
</comment>
<dbReference type="Proteomes" id="UP000613193">
    <property type="component" value="Unassembled WGS sequence"/>
</dbReference>
<dbReference type="NCBIfam" id="NF011100">
    <property type="entry name" value="PRK14527.1"/>
    <property type="match status" value="1"/>
</dbReference>
<evidence type="ECO:0000256" key="7">
    <source>
        <dbReference type="RuleBase" id="RU003331"/>
    </source>
</evidence>
<reference evidence="8" key="1">
    <citation type="submission" date="2020-12" db="EMBL/GenBank/DDBJ databases">
        <title>Bacterial novel species Mucilaginibacter sp. SD-g isolated from soil.</title>
        <authorList>
            <person name="Jung H.-Y."/>
        </authorList>
    </citation>
    <scope>NUCLEOTIDE SEQUENCE</scope>
    <source>
        <strain evidence="8">SD-g</strain>
    </source>
</reference>
<comment type="domain">
    <text evidence="5">Consists of three domains, a large central CORE domain and two small peripheral domains, NMPbind and LID, which undergo movements during catalysis. The LID domain closes over the site of phosphoryl transfer upon ATP binding. Assembling and dissambling the active center during each catalytic cycle provides an effective means to prevent ATP hydrolysis.</text>
</comment>
<dbReference type="HAMAP" id="MF_00235">
    <property type="entry name" value="Adenylate_kinase_Adk"/>
    <property type="match status" value="1"/>
</dbReference>
<dbReference type="PRINTS" id="PR00094">
    <property type="entry name" value="ADENYLTKNASE"/>
</dbReference>
<dbReference type="GO" id="GO:0044209">
    <property type="term" value="P:AMP salvage"/>
    <property type="evidence" value="ECO:0007669"/>
    <property type="project" value="UniProtKB-UniRule"/>
</dbReference>
<keyword evidence="3 5" id="KW-0547">Nucleotide-binding</keyword>
<keyword evidence="2 5" id="KW-0545">Nucleotide biosynthesis</keyword>
<feature type="binding site" evidence="5">
    <location>
        <begin position="86"/>
        <end position="89"/>
    </location>
    <ligand>
        <name>AMP</name>
        <dbReference type="ChEBI" id="CHEBI:456215"/>
    </ligand>
</feature>
<feature type="binding site" evidence="5">
    <location>
        <position position="128"/>
    </location>
    <ligand>
        <name>ATP</name>
        <dbReference type="ChEBI" id="CHEBI:30616"/>
    </ligand>
</feature>
<feature type="binding site" evidence="5">
    <location>
        <begin position="58"/>
        <end position="60"/>
    </location>
    <ligand>
        <name>AMP</name>
        <dbReference type="ChEBI" id="CHEBI:456215"/>
    </ligand>
</feature>
<evidence type="ECO:0000256" key="3">
    <source>
        <dbReference type="ARBA" id="ARBA00022741"/>
    </source>
</evidence>
<dbReference type="NCBIfam" id="NF011104">
    <property type="entry name" value="PRK14531.1"/>
    <property type="match status" value="1"/>
</dbReference>
<evidence type="ECO:0000256" key="2">
    <source>
        <dbReference type="ARBA" id="ARBA00022727"/>
    </source>
</evidence>
<comment type="function">
    <text evidence="5">Catalyzes the reversible transfer of the terminal phosphate group between ATP and AMP. Plays an important role in cellular energy homeostasis and in adenine nucleotide metabolism.</text>
</comment>
<organism evidence="8 9">
    <name type="scientific">Mucilaginibacter segetis</name>
    <dbReference type="NCBI Taxonomy" id="2793071"/>
    <lineage>
        <taxon>Bacteria</taxon>
        <taxon>Pseudomonadati</taxon>
        <taxon>Bacteroidota</taxon>
        <taxon>Sphingobacteriia</taxon>
        <taxon>Sphingobacteriales</taxon>
        <taxon>Sphingobacteriaceae</taxon>
        <taxon>Mucilaginibacter</taxon>
    </lineage>
</organism>
<keyword evidence="5 7" id="KW-0067">ATP-binding</keyword>
<dbReference type="NCBIfam" id="NF001381">
    <property type="entry name" value="PRK00279.1-3"/>
    <property type="match status" value="1"/>
</dbReference>
<feature type="binding site" evidence="5">
    <location>
        <position position="32"/>
    </location>
    <ligand>
        <name>AMP</name>
        <dbReference type="ChEBI" id="CHEBI:456215"/>
    </ligand>
</feature>
<protein>
    <recommendedName>
        <fullName evidence="5 7">Adenylate kinase</fullName>
        <shortName evidence="5">AK</shortName>
        <ecNumber evidence="5 7">2.7.4.3</ecNumber>
    </recommendedName>
    <alternativeName>
        <fullName evidence="5">ATP-AMP transphosphorylase</fullName>
    </alternativeName>
    <alternativeName>
        <fullName evidence="5">ATP:AMP phosphotransferase</fullName>
    </alternativeName>
    <alternativeName>
        <fullName evidence="5">Adenylate monophosphate kinase</fullName>
    </alternativeName>
</protein>
<feature type="binding site" evidence="5">
    <location>
        <position position="93"/>
    </location>
    <ligand>
        <name>AMP</name>
        <dbReference type="ChEBI" id="CHEBI:456215"/>
    </ligand>
</feature>
<feature type="binding site" evidence="5">
    <location>
        <position position="174"/>
    </location>
    <ligand>
        <name>ATP</name>
        <dbReference type="ChEBI" id="CHEBI:30616"/>
    </ligand>
</feature>
<gene>
    <name evidence="5" type="primary">adk</name>
    <name evidence="8" type="ORF">I5M19_02630</name>
</gene>
<dbReference type="PANTHER" id="PTHR23359">
    <property type="entry name" value="NUCLEOTIDE KINASE"/>
    <property type="match status" value="1"/>
</dbReference>
<keyword evidence="5" id="KW-0963">Cytoplasm</keyword>
<dbReference type="Pfam" id="PF00406">
    <property type="entry name" value="ADK"/>
    <property type="match status" value="1"/>
</dbReference>
<dbReference type="NCBIfam" id="NF011101">
    <property type="entry name" value="PRK14528.1"/>
    <property type="match status" value="1"/>
</dbReference>
<comment type="similarity">
    <text evidence="5 6">Belongs to the adenylate kinase family.</text>
</comment>
<accession>A0A934PR95</accession>
<dbReference type="AlphaFoldDB" id="A0A934PR95"/>
<comment type="subunit">
    <text evidence="5 7">Monomer.</text>
</comment>
<dbReference type="PROSITE" id="PS00113">
    <property type="entry name" value="ADENYLATE_KINASE"/>
    <property type="match status" value="1"/>
</dbReference>
<dbReference type="InterPro" id="IPR027417">
    <property type="entry name" value="P-loop_NTPase"/>
</dbReference>
<keyword evidence="9" id="KW-1185">Reference proteome</keyword>
<name>A0A934PR95_9SPHI</name>
<feature type="binding site" evidence="5">
    <location>
        <position position="37"/>
    </location>
    <ligand>
        <name>AMP</name>
        <dbReference type="ChEBI" id="CHEBI:456215"/>
    </ligand>
</feature>
<evidence type="ECO:0000256" key="1">
    <source>
        <dbReference type="ARBA" id="ARBA00022679"/>
    </source>
</evidence>
<comment type="subcellular location">
    <subcellularLocation>
        <location evidence="5 7">Cytoplasm</location>
    </subcellularLocation>
</comment>
<dbReference type="EC" id="2.7.4.3" evidence="5 7"/>
<comment type="caution">
    <text evidence="8">The sequence shown here is derived from an EMBL/GenBank/DDBJ whole genome shotgun (WGS) entry which is preliminary data.</text>
</comment>
<dbReference type="EMBL" id="JAEHFW010000001">
    <property type="protein sequence ID" value="MBK0378182.1"/>
    <property type="molecule type" value="Genomic_DNA"/>
</dbReference>
<dbReference type="NCBIfam" id="NF011105">
    <property type="entry name" value="PRK14532.1"/>
    <property type="match status" value="1"/>
</dbReference>
<evidence type="ECO:0000313" key="8">
    <source>
        <dbReference type="EMBL" id="MBK0378182.1"/>
    </source>
</evidence>
<dbReference type="Gene3D" id="3.40.50.300">
    <property type="entry name" value="P-loop containing nucleotide triphosphate hydrolases"/>
    <property type="match status" value="1"/>
</dbReference>
<dbReference type="GO" id="GO:0004017">
    <property type="term" value="F:AMP kinase activity"/>
    <property type="evidence" value="ECO:0007669"/>
    <property type="project" value="UniProtKB-UniRule"/>
</dbReference>
<dbReference type="SUPFAM" id="SSF52540">
    <property type="entry name" value="P-loop containing nucleoside triphosphate hydrolases"/>
    <property type="match status" value="1"/>
</dbReference>
<keyword evidence="4 5" id="KW-0418">Kinase</keyword>
<feature type="region of interest" description="NMP" evidence="5">
    <location>
        <begin position="31"/>
        <end position="60"/>
    </location>
</feature>
<dbReference type="GO" id="GO:0005524">
    <property type="term" value="F:ATP binding"/>
    <property type="evidence" value="ECO:0007669"/>
    <property type="project" value="UniProtKB-UniRule"/>
</dbReference>
<comment type="caution">
    <text evidence="5">Lacks conserved residue(s) required for the propagation of feature annotation.</text>
</comment>
<dbReference type="RefSeq" id="WP_200063736.1">
    <property type="nucleotide sequence ID" value="NZ_JAEHFW010000001.1"/>
</dbReference>
<evidence type="ECO:0000256" key="5">
    <source>
        <dbReference type="HAMAP-Rule" id="MF_00235"/>
    </source>
</evidence>
<comment type="catalytic activity">
    <reaction evidence="5 7">
        <text>AMP + ATP = 2 ADP</text>
        <dbReference type="Rhea" id="RHEA:12973"/>
        <dbReference type="ChEBI" id="CHEBI:30616"/>
        <dbReference type="ChEBI" id="CHEBI:456215"/>
        <dbReference type="ChEBI" id="CHEBI:456216"/>
        <dbReference type="EC" id="2.7.4.3"/>
    </reaction>
</comment>
<feature type="binding site" evidence="5">
    <location>
        <position position="146"/>
    </location>
    <ligand>
        <name>AMP</name>
        <dbReference type="ChEBI" id="CHEBI:456215"/>
    </ligand>
</feature>
<proteinExistence type="inferred from homology"/>
<dbReference type="CDD" id="cd01428">
    <property type="entry name" value="ADK"/>
    <property type="match status" value="1"/>
</dbReference>
<keyword evidence="1 5" id="KW-0808">Transferase</keyword>
<dbReference type="GO" id="GO:0005737">
    <property type="term" value="C:cytoplasm"/>
    <property type="evidence" value="ECO:0007669"/>
    <property type="project" value="UniProtKB-SubCell"/>
</dbReference>
<evidence type="ECO:0000256" key="6">
    <source>
        <dbReference type="RuleBase" id="RU003330"/>
    </source>
</evidence>
<evidence type="ECO:0000313" key="9">
    <source>
        <dbReference type="Proteomes" id="UP000613193"/>
    </source>
</evidence>
<feature type="binding site" evidence="5">
    <location>
        <begin position="11"/>
        <end position="16"/>
    </location>
    <ligand>
        <name>ATP</name>
        <dbReference type="ChEBI" id="CHEBI:30616"/>
    </ligand>
</feature>